<dbReference type="InParanoid" id="E4ZH43"/>
<dbReference type="OrthoDB" id="3937441at2759"/>
<dbReference type="HOGENOM" id="CLU_415602_0_0_1"/>
<feature type="compositionally biased region" description="Low complexity" evidence="1">
    <location>
        <begin position="227"/>
        <end position="240"/>
    </location>
</feature>
<feature type="compositionally biased region" description="Polar residues" evidence="1">
    <location>
        <begin position="278"/>
        <end position="288"/>
    </location>
</feature>
<organism evidence="3">
    <name type="scientific">Leptosphaeria maculans (strain JN3 / isolate v23.1.3 / race Av1-4-5-6-7-8)</name>
    <name type="common">Blackleg fungus</name>
    <name type="synonym">Phoma lingam</name>
    <dbReference type="NCBI Taxonomy" id="985895"/>
    <lineage>
        <taxon>Eukaryota</taxon>
        <taxon>Fungi</taxon>
        <taxon>Dikarya</taxon>
        <taxon>Ascomycota</taxon>
        <taxon>Pezizomycotina</taxon>
        <taxon>Dothideomycetes</taxon>
        <taxon>Pleosporomycetidae</taxon>
        <taxon>Pleosporales</taxon>
        <taxon>Pleosporineae</taxon>
        <taxon>Leptosphaeriaceae</taxon>
        <taxon>Plenodomus</taxon>
        <taxon>Plenodomus lingam/Leptosphaeria maculans species complex</taxon>
    </lineage>
</organism>
<dbReference type="Proteomes" id="UP000002668">
    <property type="component" value="Genome"/>
</dbReference>
<feature type="compositionally biased region" description="Low complexity" evidence="1">
    <location>
        <begin position="184"/>
        <end position="198"/>
    </location>
</feature>
<dbReference type="RefSeq" id="XP_003833978.1">
    <property type="nucleotide sequence ID" value="XM_003833930.1"/>
</dbReference>
<feature type="region of interest" description="Disordered" evidence="1">
    <location>
        <begin position="44"/>
        <end position="604"/>
    </location>
</feature>
<dbReference type="VEuPathDB" id="FungiDB:LEMA_P056470.1"/>
<feature type="compositionally biased region" description="Polar residues" evidence="1">
    <location>
        <begin position="547"/>
        <end position="556"/>
    </location>
</feature>
<feature type="region of interest" description="Disordered" evidence="1">
    <location>
        <begin position="618"/>
        <end position="638"/>
    </location>
</feature>
<evidence type="ECO:0000313" key="3">
    <source>
        <dbReference type="Proteomes" id="UP000002668"/>
    </source>
</evidence>
<dbReference type="AlphaFoldDB" id="E4ZH43"/>
<proteinExistence type="predicted"/>
<protein>
    <submittedName>
        <fullName evidence="2">Predicted protein</fullName>
    </submittedName>
</protein>
<feature type="compositionally biased region" description="Basic and acidic residues" evidence="1">
    <location>
        <begin position="290"/>
        <end position="402"/>
    </location>
</feature>
<sequence length="678" mass="76572">MCRVEERVYIGAEGHRSIFEERFPCDKSRNGKFCSRVKKKTLEYHTKSGSVSRDNTPSPGNPPTPTGTGAYVVQQRRPSSSGGRPFTRDGHKPIAPEITINFNSKKDNGKRNSGVTVSTKPHKRSSLMTSPIDTSDLIDDFPGSDGSHTIRTGFPDAPLPTPTAFGHPDSFMTSPSHGYHNCQTSSTSSFNAPSSTPSLYVTSDPDYESPDTRRGARPAPTIIQHQTSATPTSSAPRPSAMKPSVPYRTALVAPRTSAHDGDASDLFPLDYGDLADRSASSHASSVAPENTRKGKDRDERRRKQEEERRREEERIRRAAEEAARENAKQVRFELDRPAARERERAEKMFAEKEVDRALAREEARRQDEEARRRERKEREKKEREEEETKQRKKKEREEEEVKQRKKEKRSSAIKQDDKSTTRTRRSTMTQDQIAEQRHLLAAEQRRMEDEKQVAMAREREEQNALLRQQQDTREYFDPRGGNRSLDRRASISRQPPPMPASGLVRSGSHRHTSVHQSNPPVIANPVLPDYSTRPSNVRQKTGPPVSFPSNFNQNQGYERPPSTRRPSYSQEALPSARVRRDSGAATGNPFVQDSSVLSPSHASADPWDLRTVQSALPNCRPAREARSNTIQQRGQEVINRSVSQAQQATRAMYQDVNVFDDDSEDEFGAYAGRLRRKH</sequence>
<keyword evidence="3" id="KW-1185">Reference proteome</keyword>
<evidence type="ECO:0000313" key="2">
    <source>
        <dbReference type="EMBL" id="CBX90613.1"/>
    </source>
</evidence>
<evidence type="ECO:0000256" key="1">
    <source>
        <dbReference type="SAM" id="MobiDB-lite"/>
    </source>
</evidence>
<dbReference type="STRING" id="985895.E4ZH43"/>
<accession>E4ZH43</accession>
<feature type="compositionally biased region" description="Polar residues" evidence="1">
    <location>
        <begin position="589"/>
        <end position="601"/>
    </location>
</feature>
<dbReference type="EMBL" id="FP929065">
    <property type="protein sequence ID" value="CBX90613.1"/>
    <property type="molecule type" value="Genomic_DNA"/>
</dbReference>
<name>E4ZH43_LEPMJ</name>
<dbReference type="eggNOG" id="ENOG502T6AR">
    <property type="taxonomic scope" value="Eukaryota"/>
</dbReference>
<feature type="compositionally biased region" description="Polar residues" evidence="1">
    <location>
        <begin position="627"/>
        <end position="638"/>
    </location>
</feature>
<reference evidence="3" key="1">
    <citation type="journal article" date="2011" name="Nat. Commun.">
        <title>Effector diversification within compartments of the Leptosphaeria maculans genome affected by Repeat-Induced Point mutations.</title>
        <authorList>
            <person name="Rouxel T."/>
            <person name="Grandaubert J."/>
            <person name="Hane J.K."/>
            <person name="Hoede C."/>
            <person name="van de Wouw A.P."/>
            <person name="Couloux A."/>
            <person name="Dominguez V."/>
            <person name="Anthouard V."/>
            <person name="Bally P."/>
            <person name="Bourras S."/>
            <person name="Cozijnsen A.J."/>
            <person name="Ciuffetti L.M."/>
            <person name="Degrave A."/>
            <person name="Dilmaghani A."/>
            <person name="Duret L."/>
            <person name="Fudal I."/>
            <person name="Goodwin S.B."/>
            <person name="Gout L."/>
            <person name="Glaser N."/>
            <person name="Linglin J."/>
            <person name="Kema G.H.J."/>
            <person name="Lapalu N."/>
            <person name="Lawrence C.B."/>
            <person name="May K."/>
            <person name="Meyer M."/>
            <person name="Ollivier B."/>
            <person name="Poulain J."/>
            <person name="Schoch C.L."/>
            <person name="Simon A."/>
            <person name="Spatafora J.W."/>
            <person name="Stachowiak A."/>
            <person name="Turgeon B.G."/>
            <person name="Tyler B.M."/>
            <person name="Vincent D."/>
            <person name="Weissenbach J."/>
            <person name="Amselem J."/>
            <person name="Quesneville H."/>
            <person name="Oliver R.P."/>
            <person name="Wincker P."/>
            <person name="Balesdent M.-H."/>
            <person name="Howlett B.J."/>
        </authorList>
    </citation>
    <scope>NUCLEOTIDE SEQUENCE [LARGE SCALE GENOMIC DNA]</scope>
    <source>
        <strain evidence="3">JN3 / isolate v23.1.3 / race Av1-4-5-6-7-8</strain>
    </source>
</reference>
<feature type="compositionally biased region" description="Basic and acidic residues" evidence="1">
    <location>
        <begin position="434"/>
        <end position="462"/>
    </location>
</feature>
<dbReference type="GeneID" id="13285437"/>
<dbReference type="OMA" id="QDPWDLR"/>
<gene>
    <name evidence="2" type="ORF">LEMA_P056470.1</name>
</gene>